<evidence type="ECO:0000313" key="2">
    <source>
        <dbReference type="Proteomes" id="UP000235786"/>
    </source>
</evidence>
<dbReference type="CDD" id="cd02440">
    <property type="entry name" value="AdoMet_MTases"/>
    <property type="match status" value="1"/>
</dbReference>
<name>A0A2J6R5V4_HYAVF</name>
<dbReference type="SUPFAM" id="SSF53335">
    <property type="entry name" value="S-adenosyl-L-methionine-dependent methyltransferases"/>
    <property type="match status" value="1"/>
</dbReference>
<gene>
    <name evidence="1" type="ORF">L207DRAFT_547856</name>
</gene>
<dbReference type="InterPro" id="IPR029063">
    <property type="entry name" value="SAM-dependent_MTases_sf"/>
</dbReference>
<accession>A0A2J6R5V4</accession>
<dbReference type="GO" id="GO:0008168">
    <property type="term" value="F:methyltransferase activity"/>
    <property type="evidence" value="ECO:0007669"/>
    <property type="project" value="UniProtKB-KW"/>
</dbReference>
<organism evidence="1 2">
    <name type="scientific">Hyaloscypha variabilis (strain UAMH 11265 / GT02V1 / F)</name>
    <name type="common">Meliniomyces variabilis</name>
    <dbReference type="NCBI Taxonomy" id="1149755"/>
    <lineage>
        <taxon>Eukaryota</taxon>
        <taxon>Fungi</taxon>
        <taxon>Dikarya</taxon>
        <taxon>Ascomycota</taxon>
        <taxon>Pezizomycotina</taxon>
        <taxon>Leotiomycetes</taxon>
        <taxon>Helotiales</taxon>
        <taxon>Hyaloscyphaceae</taxon>
        <taxon>Hyaloscypha</taxon>
        <taxon>Hyaloscypha variabilis</taxon>
    </lineage>
</organism>
<dbReference type="AlphaFoldDB" id="A0A2J6R5V4"/>
<evidence type="ECO:0000313" key="1">
    <source>
        <dbReference type="EMBL" id="PMD33910.1"/>
    </source>
</evidence>
<dbReference type="GO" id="GO:0032259">
    <property type="term" value="P:methylation"/>
    <property type="evidence" value="ECO:0007669"/>
    <property type="project" value="UniProtKB-KW"/>
</dbReference>
<keyword evidence="1" id="KW-0489">Methyltransferase</keyword>
<proteinExistence type="predicted"/>
<dbReference type="Pfam" id="PF13489">
    <property type="entry name" value="Methyltransf_23"/>
    <property type="match status" value="1"/>
</dbReference>
<sequence>MVTTIPQLEKNSTTSINSSILKHRVENGRTYHAYKDGKYLVPNDEGENDRLDHQHHLYLLNYDGKLFICPIDKDKQIHSVLDVGTGTGIWAIDFGDEFPESKVLGVDLSPSQPHFVPPNVRFEIDDLEEDWTFSEKFDFIHSRMMTGALSNWRKLFVEAFEFNTPGGYLEVTDVTFPVECDDGTVTADSALRKWSDMLLDVGKKTGRDLDAAKSYKEEMEKIGYTDIGVRVDVWPMNQWPKGAKNKEIGTWNLENVLSGLDGFTMATFTRIFGWTPQEVELFLVDVRKEMKDTKIHAYWKIYTVYGRKPL</sequence>
<dbReference type="Proteomes" id="UP000235786">
    <property type="component" value="Unassembled WGS sequence"/>
</dbReference>
<dbReference type="OrthoDB" id="2013972at2759"/>
<dbReference type="EMBL" id="KZ613955">
    <property type="protein sequence ID" value="PMD33910.1"/>
    <property type="molecule type" value="Genomic_DNA"/>
</dbReference>
<dbReference type="PANTHER" id="PTHR43591:SF31">
    <property type="entry name" value="LAEA-LIKE, PUTATIVE (AFU_ORTHOLOGUE AFUA_8G01930)-RELATED"/>
    <property type="match status" value="1"/>
</dbReference>
<keyword evidence="1" id="KW-0808">Transferase</keyword>
<dbReference type="STRING" id="1149755.A0A2J6R5V4"/>
<protein>
    <submittedName>
        <fullName evidence="1">S-adenosyl-L-methionine-dependent methyltransferase</fullName>
    </submittedName>
</protein>
<reference evidence="1 2" key="1">
    <citation type="submission" date="2016-04" db="EMBL/GenBank/DDBJ databases">
        <title>A degradative enzymes factory behind the ericoid mycorrhizal symbiosis.</title>
        <authorList>
            <consortium name="DOE Joint Genome Institute"/>
            <person name="Martino E."/>
            <person name="Morin E."/>
            <person name="Grelet G."/>
            <person name="Kuo A."/>
            <person name="Kohler A."/>
            <person name="Daghino S."/>
            <person name="Barry K."/>
            <person name="Choi C."/>
            <person name="Cichocki N."/>
            <person name="Clum A."/>
            <person name="Copeland A."/>
            <person name="Hainaut M."/>
            <person name="Haridas S."/>
            <person name="Labutti K."/>
            <person name="Lindquist E."/>
            <person name="Lipzen A."/>
            <person name="Khouja H.-R."/>
            <person name="Murat C."/>
            <person name="Ohm R."/>
            <person name="Olson A."/>
            <person name="Spatafora J."/>
            <person name="Veneault-Fourrey C."/>
            <person name="Henrissat B."/>
            <person name="Grigoriev I."/>
            <person name="Martin F."/>
            <person name="Perotto S."/>
        </authorList>
    </citation>
    <scope>NUCLEOTIDE SEQUENCE [LARGE SCALE GENOMIC DNA]</scope>
    <source>
        <strain evidence="1 2">F</strain>
    </source>
</reference>
<dbReference type="PANTHER" id="PTHR43591">
    <property type="entry name" value="METHYLTRANSFERASE"/>
    <property type="match status" value="1"/>
</dbReference>
<dbReference type="Gene3D" id="3.40.50.150">
    <property type="entry name" value="Vaccinia Virus protein VP39"/>
    <property type="match status" value="1"/>
</dbReference>
<keyword evidence="2" id="KW-1185">Reference proteome</keyword>